<dbReference type="Pfam" id="PF02355">
    <property type="entry name" value="SecD_SecF_C"/>
    <property type="match status" value="1"/>
</dbReference>
<dbReference type="InterPro" id="IPR005665">
    <property type="entry name" value="SecF_bac"/>
</dbReference>
<evidence type="ECO:0000256" key="8">
    <source>
        <dbReference type="ARBA" id="ARBA00023010"/>
    </source>
</evidence>
<keyword evidence="8" id="KW-0811">Translocation</keyword>
<dbReference type="FunFam" id="1.20.1640.10:FF:000024">
    <property type="entry name" value="Multifunctional fusion protein"/>
    <property type="match status" value="1"/>
</dbReference>
<dbReference type="GO" id="GO:0005886">
    <property type="term" value="C:plasma membrane"/>
    <property type="evidence" value="ECO:0007669"/>
    <property type="project" value="UniProtKB-SubCell"/>
</dbReference>
<protein>
    <recommendedName>
        <fullName evidence="2">Protein translocase subunit SecF</fullName>
    </recommendedName>
</protein>
<dbReference type="InterPro" id="IPR048634">
    <property type="entry name" value="SecD_SecF_C"/>
</dbReference>
<keyword evidence="9 10" id="KW-0472">Membrane</keyword>
<feature type="transmembrane region" description="Helical" evidence="10">
    <location>
        <begin position="270"/>
        <end position="294"/>
    </location>
</feature>
<comment type="subcellular location">
    <subcellularLocation>
        <location evidence="1">Cell membrane</location>
        <topology evidence="1">Multi-pass membrane protein</topology>
    </subcellularLocation>
</comment>
<dbReference type="PANTHER" id="PTHR30081:SF8">
    <property type="entry name" value="PROTEIN TRANSLOCASE SUBUNIT SECF"/>
    <property type="match status" value="1"/>
</dbReference>
<evidence type="ECO:0000256" key="10">
    <source>
        <dbReference type="SAM" id="Phobius"/>
    </source>
</evidence>
<dbReference type="PANTHER" id="PTHR30081">
    <property type="entry name" value="PROTEIN-EXPORT MEMBRANE PROTEIN SEC"/>
    <property type="match status" value="1"/>
</dbReference>
<evidence type="ECO:0000313" key="13">
    <source>
        <dbReference type="Proteomes" id="UP000837675"/>
    </source>
</evidence>
<dbReference type="InterPro" id="IPR022813">
    <property type="entry name" value="SecD/SecF_arch_bac"/>
</dbReference>
<dbReference type="Gene3D" id="1.20.1640.10">
    <property type="entry name" value="Multidrug efflux transporter AcrB transmembrane domain"/>
    <property type="match status" value="1"/>
</dbReference>
<keyword evidence="5 10" id="KW-0812">Transmembrane</keyword>
<dbReference type="InterPro" id="IPR022645">
    <property type="entry name" value="SecD/SecF_bac"/>
</dbReference>
<dbReference type="PRINTS" id="PR01755">
    <property type="entry name" value="SECFTRNLCASE"/>
</dbReference>
<evidence type="ECO:0000256" key="3">
    <source>
        <dbReference type="ARBA" id="ARBA00022448"/>
    </source>
</evidence>
<feature type="domain" description="Protein export membrane protein SecD/SecF C-terminal" evidence="11">
    <location>
        <begin position="115"/>
        <end position="294"/>
    </location>
</feature>
<organism evidence="12 13">
    <name type="scientific">Hyalomma marginatum</name>
    <dbReference type="NCBI Taxonomy" id="34627"/>
    <lineage>
        <taxon>Eukaryota</taxon>
        <taxon>Metazoa</taxon>
        <taxon>Ecdysozoa</taxon>
        <taxon>Arthropoda</taxon>
        <taxon>Chelicerata</taxon>
        <taxon>Arachnida</taxon>
        <taxon>Acari</taxon>
        <taxon>Parasitiformes</taxon>
        <taxon>Ixodida</taxon>
        <taxon>Ixodoidea</taxon>
        <taxon>Ixodidae</taxon>
        <taxon>Hyalomminae</taxon>
        <taxon>Hyalomma</taxon>
    </lineage>
</organism>
<proteinExistence type="inferred from homology"/>
<feature type="transmembrane region" description="Helical" evidence="10">
    <location>
        <begin position="136"/>
        <end position="155"/>
    </location>
</feature>
<evidence type="ECO:0000256" key="6">
    <source>
        <dbReference type="ARBA" id="ARBA00022927"/>
    </source>
</evidence>
<dbReference type="GO" id="GO:0006886">
    <property type="term" value="P:intracellular protein transport"/>
    <property type="evidence" value="ECO:0007669"/>
    <property type="project" value="InterPro"/>
</dbReference>
<sequence length="302" mass="33406">MLKLPIILIKQNTKINFLKQRYIAYLISAVITIVTLICIFTKGFNLGIDFTGGVIMEIGSSSITTNNMRSFLNQAGYHGAAIQHDEKNNLIVRLQPKHDNLYASEIEVLKNSIATEFTGVEFRKIDYVGPKIGDELINKGIIAVVLALIAMMIYVAIRFNWVFGIGVVIALVHDIIATLGFYIFSRFEFDLTSIAAILTIIGYSVNDSVVIYDRTRENLRKHAKKSIAELINLSINETLSRTIMTAATTLVVCIALVLFGGPALKGFGAALFFGIAFGTYSSIYISAPLLTLFYESKEVRSL</sequence>
<comment type="caution">
    <text evidence="12">The sequence shown here is derived from an EMBL/GenBank/DDBJ whole genome shotgun (WGS) entry which is preliminary data.</text>
</comment>
<evidence type="ECO:0000256" key="2">
    <source>
        <dbReference type="ARBA" id="ARBA00015792"/>
    </source>
</evidence>
<evidence type="ECO:0000256" key="9">
    <source>
        <dbReference type="ARBA" id="ARBA00023136"/>
    </source>
</evidence>
<evidence type="ECO:0000256" key="5">
    <source>
        <dbReference type="ARBA" id="ARBA00022692"/>
    </source>
</evidence>
<gene>
    <name evidence="12" type="ORF">MHYMCMPASI_00441</name>
</gene>
<dbReference type="InterPro" id="IPR055344">
    <property type="entry name" value="SecD_SecF_C_bact"/>
</dbReference>
<evidence type="ECO:0000259" key="11">
    <source>
        <dbReference type="Pfam" id="PF02355"/>
    </source>
</evidence>
<feature type="transmembrane region" description="Helical" evidence="10">
    <location>
        <begin position="162"/>
        <end position="185"/>
    </location>
</feature>
<dbReference type="GO" id="GO:0015450">
    <property type="term" value="F:protein-transporting ATPase activity"/>
    <property type="evidence" value="ECO:0007669"/>
    <property type="project" value="InterPro"/>
</dbReference>
<feature type="transmembrane region" description="Helical" evidence="10">
    <location>
        <begin position="22"/>
        <end position="44"/>
    </location>
</feature>
<dbReference type="Pfam" id="PF07549">
    <property type="entry name" value="Sec_GG"/>
    <property type="match status" value="1"/>
</dbReference>
<evidence type="ECO:0000256" key="4">
    <source>
        <dbReference type="ARBA" id="ARBA00022475"/>
    </source>
</evidence>
<accession>A0A8S4C222</accession>
<evidence type="ECO:0000256" key="7">
    <source>
        <dbReference type="ARBA" id="ARBA00022989"/>
    </source>
</evidence>
<dbReference type="InterPro" id="IPR022646">
    <property type="entry name" value="SecD/SecF_CS"/>
</dbReference>
<dbReference type="SUPFAM" id="SSF82866">
    <property type="entry name" value="Multidrug efflux transporter AcrB transmembrane domain"/>
    <property type="match status" value="1"/>
</dbReference>
<keyword evidence="3" id="KW-0813">Transport</keyword>
<keyword evidence="6" id="KW-0653">Protein transport</keyword>
<keyword evidence="7 10" id="KW-1133">Transmembrane helix</keyword>
<dbReference type="NCBIfam" id="TIGR00916">
    <property type="entry name" value="2A0604s01"/>
    <property type="match status" value="1"/>
</dbReference>
<dbReference type="NCBIfam" id="TIGR00966">
    <property type="entry name" value="transloc_SecF"/>
    <property type="match status" value="1"/>
</dbReference>
<dbReference type="EMBL" id="CAJVAF010000192">
    <property type="protein sequence ID" value="CAG7591459.1"/>
    <property type="molecule type" value="Genomic_DNA"/>
</dbReference>
<dbReference type="Proteomes" id="UP000837675">
    <property type="component" value="Unassembled WGS sequence"/>
</dbReference>
<keyword evidence="4" id="KW-1003">Cell membrane</keyword>
<feature type="transmembrane region" description="Helical" evidence="10">
    <location>
        <begin position="243"/>
        <end position="264"/>
    </location>
</feature>
<evidence type="ECO:0000313" key="12">
    <source>
        <dbReference type="EMBL" id="CAG7591459.1"/>
    </source>
</evidence>
<name>A0A8S4C222_9ACAR</name>
<feature type="transmembrane region" description="Helical" evidence="10">
    <location>
        <begin position="191"/>
        <end position="212"/>
    </location>
</feature>
<dbReference type="AlphaFoldDB" id="A0A8S4C222"/>
<dbReference type="HAMAP" id="MF_01464_B">
    <property type="entry name" value="SecF_B"/>
    <property type="match status" value="1"/>
</dbReference>
<reference evidence="12" key="1">
    <citation type="submission" date="2021-06" db="EMBL/GenBank/DDBJ databases">
        <authorList>
            <person name="Nardi T."/>
            <person name="Nardi T."/>
        </authorList>
    </citation>
    <scope>NUCLEOTIDE SEQUENCE</scope>
</reference>
<evidence type="ECO:0000256" key="1">
    <source>
        <dbReference type="ARBA" id="ARBA00004651"/>
    </source>
</evidence>
<keyword evidence="13" id="KW-1185">Reference proteome</keyword>